<dbReference type="Pfam" id="PF07727">
    <property type="entry name" value="RVT_2"/>
    <property type="match status" value="1"/>
</dbReference>
<feature type="region of interest" description="Disordered" evidence="1">
    <location>
        <begin position="110"/>
        <end position="136"/>
    </location>
</feature>
<organism evidence="3 4">
    <name type="scientific">Vitis vinifera</name>
    <name type="common">Grape</name>
    <dbReference type="NCBI Taxonomy" id="29760"/>
    <lineage>
        <taxon>Eukaryota</taxon>
        <taxon>Viridiplantae</taxon>
        <taxon>Streptophyta</taxon>
        <taxon>Embryophyta</taxon>
        <taxon>Tracheophyta</taxon>
        <taxon>Spermatophyta</taxon>
        <taxon>Magnoliopsida</taxon>
        <taxon>eudicotyledons</taxon>
        <taxon>Gunneridae</taxon>
        <taxon>Pentapetalae</taxon>
        <taxon>rosids</taxon>
        <taxon>Vitales</taxon>
        <taxon>Vitaceae</taxon>
        <taxon>Viteae</taxon>
        <taxon>Vitis</taxon>
    </lineage>
</organism>
<feature type="domain" description="Agenet" evidence="2">
    <location>
        <begin position="249"/>
        <end position="305"/>
    </location>
</feature>
<proteinExistence type="predicted"/>
<dbReference type="PANTHER" id="PTHR31917">
    <property type="entry name" value="AGENET DOMAIN-CONTAINING PROTEIN-RELATED"/>
    <property type="match status" value="1"/>
</dbReference>
<sequence>MEEKAEAGLVWVGCGSSSEPSSGSEPRFEESIDPNPKATLLNSETRFQEMKAKSGAIAQLLDVSMFSLCLIGWVRIGDDFQINELHRTCGKEEMVTLPWINGAASESADSREYQLRGRKKRKKTKQKRRGRSRRGSGEICEFPCSFSLERSYPSLDSKGCGVVFVVDSLGEDNSPLRLVSENDSSLEFEKVEVIPIEFAAGEKDKEDGSYLGLVSMKKDLLAYDVGSKFLMKVVDTSFPKPLLLLEAETNFCVNNIVDEFYRDEWWTSVITRISEDLKCIIFFQNPPDEIQFDWSNLQMHEEWVDDKWIKPKKQRMAGYMDIDYGIRKDEPPKITDTSTPDQILLYKRWDKSNRLNVMYIKTKISVDKALASTLIMKFTSLKLTGIKGVCEHIMEMRDIVAQLNKLEVEMSESGPFLVYFILNILPLQYGPFKIFYNTHKNKWSINELMTMCVQEEERLIMEQGESVMLGMQNLRKSVSSEQFIFSGNKMGSHVEAIGTYNDATLRRSTQTKRSAIPSDYIVYLQESDYNIGAKNDPGFFSQAMSCKELKLWYNAMKEEMSSMRCNDVWDLVELPNGAKAIGSHFDMELEQMDVKTAFLNEELEEEVYMKQLKEFPSSDDDILLAINDKGLLHEVKQFLSKNFDMKDMGEASYVIGIKIHKDGFQGILGMSQETYINKVLERFWIKDCSPSVFPIVKGDSFNLNECPKNDLEREQMKNISYASAVGSLMYA</sequence>
<feature type="compositionally biased region" description="Basic residues" evidence="1">
    <location>
        <begin position="116"/>
        <end position="134"/>
    </location>
</feature>
<gene>
    <name evidence="3" type="primary">POLX_3058</name>
    <name evidence="3" type="ORF">CK203_043242</name>
</gene>
<evidence type="ECO:0000313" key="3">
    <source>
        <dbReference type="EMBL" id="RVW86282.1"/>
    </source>
</evidence>
<dbReference type="Proteomes" id="UP000288805">
    <property type="component" value="Unassembled WGS sequence"/>
</dbReference>
<dbReference type="PANTHER" id="PTHR31917:SF153">
    <property type="entry name" value="DUF724 DOMAIN-CONTAINING PROTEIN 3-RELATED"/>
    <property type="match status" value="1"/>
</dbReference>
<dbReference type="SMART" id="SM00743">
    <property type="entry name" value="Agenet"/>
    <property type="match status" value="1"/>
</dbReference>
<comment type="caution">
    <text evidence="3">The sequence shown here is derived from an EMBL/GenBank/DDBJ whole genome shotgun (WGS) entry which is preliminary data.</text>
</comment>
<feature type="compositionally biased region" description="Low complexity" evidence="1">
    <location>
        <begin position="15"/>
        <end position="25"/>
    </location>
</feature>
<dbReference type="Pfam" id="PF14223">
    <property type="entry name" value="Retrotran_gag_2"/>
    <property type="match status" value="1"/>
</dbReference>
<evidence type="ECO:0000313" key="4">
    <source>
        <dbReference type="Proteomes" id="UP000288805"/>
    </source>
</evidence>
<protein>
    <submittedName>
        <fullName evidence="3">Retrovirus-related Pol polyprotein from transposon TNT 1-94</fullName>
    </submittedName>
</protein>
<evidence type="ECO:0000256" key="1">
    <source>
        <dbReference type="SAM" id="MobiDB-lite"/>
    </source>
</evidence>
<feature type="region of interest" description="Disordered" evidence="1">
    <location>
        <begin position="1"/>
        <end position="36"/>
    </location>
</feature>
<dbReference type="EMBL" id="QGNW01000195">
    <property type="protein sequence ID" value="RVW86282.1"/>
    <property type="molecule type" value="Genomic_DNA"/>
</dbReference>
<evidence type="ECO:0000259" key="2">
    <source>
        <dbReference type="SMART" id="SM00743"/>
    </source>
</evidence>
<reference evidence="3 4" key="1">
    <citation type="journal article" date="2018" name="PLoS Genet.">
        <title>Population sequencing reveals clonal diversity and ancestral inbreeding in the grapevine cultivar Chardonnay.</title>
        <authorList>
            <person name="Roach M.J."/>
            <person name="Johnson D.L."/>
            <person name="Bohlmann J."/>
            <person name="van Vuuren H.J."/>
            <person name="Jones S.J."/>
            <person name="Pretorius I.S."/>
            <person name="Schmidt S.A."/>
            <person name="Borneman A.R."/>
        </authorList>
    </citation>
    <scope>NUCLEOTIDE SEQUENCE [LARGE SCALE GENOMIC DNA]</scope>
    <source>
        <strain evidence="4">cv. Chardonnay</strain>
        <tissue evidence="3">Leaf</tissue>
    </source>
</reference>
<dbReference type="InterPro" id="IPR013103">
    <property type="entry name" value="RVT_2"/>
</dbReference>
<name>A0A438HPA9_VITVI</name>
<dbReference type="InterPro" id="IPR014002">
    <property type="entry name" value="Agenet_dom_plant"/>
</dbReference>
<accession>A0A438HPA9</accession>
<dbReference type="AlphaFoldDB" id="A0A438HPA9"/>